<protein>
    <recommendedName>
        <fullName evidence="7">Protein kinase domain-containing protein</fullName>
    </recommendedName>
</protein>
<dbReference type="HOGENOM" id="CLU_000288_63_0_1"/>
<dbReference type="InterPro" id="IPR017441">
    <property type="entry name" value="Protein_kinase_ATP_BS"/>
</dbReference>
<keyword evidence="4" id="KW-0418">Kinase</keyword>
<name>E3NHK3_CAERE</name>
<dbReference type="Pfam" id="PF00069">
    <property type="entry name" value="Pkinase"/>
    <property type="match status" value="1"/>
</dbReference>
<dbReference type="PROSITE" id="PS00108">
    <property type="entry name" value="PROTEIN_KINASE_ST"/>
    <property type="match status" value="1"/>
</dbReference>
<dbReference type="InterPro" id="IPR011009">
    <property type="entry name" value="Kinase-like_dom_sf"/>
</dbReference>
<dbReference type="GO" id="GO:0005524">
    <property type="term" value="F:ATP binding"/>
    <property type="evidence" value="ECO:0007669"/>
    <property type="project" value="UniProtKB-UniRule"/>
</dbReference>
<dbReference type="STRING" id="31234.E3NHK3"/>
<dbReference type="Gene3D" id="1.10.510.10">
    <property type="entry name" value="Transferase(Phosphotransferase) domain 1"/>
    <property type="match status" value="1"/>
</dbReference>
<evidence type="ECO:0000256" key="6">
    <source>
        <dbReference type="SAM" id="SignalP"/>
    </source>
</evidence>
<evidence type="ECO:0000256" key="1">
    <source>
        <dbReference type="ARBA" id="ARBA00022741"/>
    </source>
</evidence>
<sequence length="425" mass="49332">MFAKRWSLVAFVCHYWTWTKEGDMWYKISDDRIQVQKPESEMSLPNIGVSSFVYRREKGSTLLPIRKIRTQPVTSPRFFKMPSFVTYPKINYTVIKKLGEGSYGDVSLVTLSDNQMYAMKRVKRTERVWYKDINTEYTIQRYLTEDGGHPNLTTIHKRSDLRDGALFFMDYVEGGCLFDRIPEYGFSVRTCHRLFQQLISGLSYMHENGVVHMDIKPENLLISSGGTLKFADFGSASFFRDECDDEEMVKGHKGTRSYAAPEVLTEDRVEGPPADIWSSGVVLFFMATGNQPWAEANRLKDEEYEKWILAKWKKCQNGVELEPRIYDLIRCMLRADFTERAKLEDIKCHEWFITFPEEDSDDSDDDDTDTESDATECSTVDDVKESSGQKENMANKGRKRENKGCEEEYEEDSSVKKRKIEKSDD</sequence>
<reference evidence="8" key="1">
    <citation type="submission" date="2007-07" db="EMBL/GenBank/DDBJ databases">
        <title>PCAP assembly of the Caenorhabditis remanei genome.</title>
        <authorList>
            <consortium name="The Caenorhabditis remanei Sequencing Consortium"/>
            <person name="Wilson R.K."/>
        </authorList>
    </citation>
    <scope>NUCLEOTIDE SEQUENCE [LARGE SCALE GENOMIC DNA]</scope>
    <source>
        <strain evidence="8">PB4641</strain>
    </source>
</reference>
<dbReference type="GO" id="GO:0005737">
    <property type="term" value="C:cytoplasm"/>
    <property type="evidence" value="ECO:0007669"/>
    <property type="project" value="TreeGrafter"/>
</dbReference>
<evidence type="ECO:0000256" key="2">
    <source>
        <dbReference type="ARBA" id="ARBA00022840"/>
    </source>
</evidence>
<dbReference type="OrthoDB" id="5871642at2759"/>
<dbReference type="GO" id="GO:0004674">
    <property type="term" value="F:protein serine/threonine kinase activity"/>
    <property type="evidence" value="ECO:0007669"/>
    <property type="project" value="UniProtKB-KW"/>
</dbReference>
<feature type="region of interest" description="Disordered" evidence="5">
    <location>
        <begin position="357"/>
        <end position="425"/>
    </location>
</feature>
<dbReference type="InParanoid" id="E3NHK3"/>
<dbReference type="eggNOG" id="KOG0590">
    <property type="taxonomic scope" value="Eukaryota"/>
</dbReference>
<feature type="compositionally biased region" description="Basic residues" evidence="5">
    <location>
        <begin position="416"/>
        <end position="425"/>
    </location>
</feature>
<dbReference type="EMBL" id="DS268679">
    <property type="protein sequence ID" value="EFO98284.1"/>
    <property type="molecule type" value="Genomic_DNA"/>
</dbReference>
<feature type="signal peptide" evidence="6">
    <location>
        <begin position="1"/>
        <end position="22"/>
    </location>
</feature>
<evidence type="ECO:0000256" key="3">
    <source>
        <dbReference type="PROSITE-ProRule" id="PRU10141"/>
    </source>
</evidence>
<dbReference type="Proteomes" id="UP000008281">
    <property type="component" value="Unassembled WGS sequence"/>
</dbReference>
<dbReference type="SMART" id="SM00220">
    <property type="entry name" value="S_TKc"/>
    <property type="match status" value="1"/>
</dbReference>
<dbReference type="AlphaFoldDB" id="E3NHK3"/>
<dbReference type="PANTHER" id="PTHR24346:SF77">
    <property type="entry name" value="SERINE THREONINE PROTEIN KINASE"/>
    <property type="match status" value="1"/>
</dbReference>
<keyword evidence="1 3" id="KW-0547">Nucleotide-binding</keyword>
<dbReference type="InterPro" id="IPR000719">
    <property type="entry name" value="Prot_kinase_dom"/>
</dbReference>
<gene>
    <name evidence="8" type="ORF">CRE_22129</name>
</gene>
<keyword evidence="9" id="KW-1185">Reference proteome</keyword>
<keyword evidence="4" id="KW-0723">Serine/threonine-protein kinase</keyword>
<dbReference type="SUPFAM" id="SSF56112">
    <property type="entry name" value="Protein kinase-like (PK-like)"/>
    <property type="match status" value="1"/>
</dbReference>
<dbReference type="GO" id="GO:0035556">
    <property type="term" value="P:intracellular signal transduction"/>
    <property type="evidence" value="ECO:0007669"/>
    <property type="project" value="TreeGrafter"/>
</dbReference>
<dbReference type="PROSITE" id="PS00107">
    <property type="entry name" value="PROTEIN_KINASE_ATP"/>
    <property type="match status" value="1"/>
</dbReference>
<feature type="binding site" evidence="3">
    <location>
        <position position="120"/>
    </location>
    <ligand>
        <name>ATP</name>
        <dbReference type="ChEBI" id="CHEBI:30616"/>
    </ligand>
</feature>
<feature type="chain" id="PRO_5003177562" description="Protein kinase domain-containing protein" evidence="6">
    <location>
        <begin position="23"/>
        <end position="425"/>
    </location>
</feature>
<keyword evidence="2 3" id="KW-0067">ATP-binding</keyword>
<evidence type="ECO:0000313" key="9">
    <source>
        <dbReference type="Proteomes" id="UP000008281"/>
    </source>
</evidence>
<keyword evidence="4" id="KW-0808">Transferase</keyword>
<proteinExistence type="inferred from homology"/>
<feature type="domain" description="Protein kinase" evidence="7">
    <location>
        <begin position="92"/>
        <end position="352"/>
    </location>
</feature>
<accession>E3NHK3</accession>
<feature type="compositionally biased region" description="Acidic residues" evidence="5">
    <location>
        <begin position="357"/>
        <end position="374"/>
    </location>
</feature>
<dbReference type="PANTHER" id="PTHR24346">
    <property type="entry name" value="MAP/MICROTUBULE AFFINITY-REGULATING KINASE"/>
    <property type="match status" value="1"/>
</dbReference>
<evidence type="ECO:0000313" key="8">
    <source>
        <dbReference type="EMBL" id="EFO98284.1"/>
    </source>
</evidence>
<dbReference type="InterPro" id="IPR008271">
    <property type="entry name" value="Ser/Thr_kinase_AS"/>
</dbReference>
<evidence type="ECO:0000256" key="5">
    <source>
        <dbReference type="SAM" id="MobiDB-lite"/>
    </source>
</evidence>
<organism evidence="9">
    <name type="scientific">Caenorhabditis remanei</name>
    <name type="common">Caenorhabditis vulgaris</name>
    <dbReference type="NCBI Taxonomy" id="31234"/>
    <lineage>
        <taxon>Eukaryota</taxon>
        <taxon>Metazoa</taxon>
        <taxon>Ecdysozoa</taxon>
        <taxon>Nematoda</taxon>
        <taxon>Chromadorea</taxon>
        <taxon>Rhabditida</taxon>
        <taxon>Rhabditina</taxon>
        <taxon>Rhabditomorpha</taxon>
        <taxon>Rhabditoidea</taxon>
        <taxon>Rhabditidae</taxon>
        <taxon>Peloderinae</taxon>
        <taxon>Caenorhabditis</taxon>
    </lineage>
</organism>
<keyword evidence="6" id="KW-0732">Signal</keyword>
<comment type="similarity">
    <text evidence="4">Belongs to the protein kinase superfamily.</text>
</comment>
<evidence type="ECO:0000256" key="4">
    <source>
        <dbReference type="RuleBase" id="RU000304"/>
    </source>
</evidence>
<evidence type="ECO:0000259" key="7">
    <source>
        <dbReference type="PROSITE" id="PS50011"/>
    </source>
</evidence>
<dbReference type="PROSITE" id="PS50011">
    <property type="entry name" value="PROTEIN_KINASE_DOM"/>
    <property type="match status" value="1"/>
</dbReference>